<feature type="region of interest" description="Disordered" evidence="11">
    <location>
        <begin position="624"/>
        <end position="644"/>
    </location>
</feature>
<comment type="subcellular location">
    <subcellularLocation>
        <location evidence="1">Membrane</location>
        <topology evidence="1">Single-pass type I membrane protein</topology>
    </subcellularLocation>
</comment>
<dbReference type="InterPro" id="IPR032675">
    <property type="entry name" value="LRR_dom_sf"/>
</dbReference>
<feature type="compositionally biased region" description="Polar residues" evidence="11">
    <location>
        <begin position="319"/>
        <end position="339"/>
    </location>
</feature>
<evidence type="ECO:0000256" key="6">
    <source>
        <dbReference type="ARBA" id="ARBA00022729"/>
    </source>
</evidence>
<organism evidence="15 16">
    <name type="scientific">Ilex paraguariensis</name>
    <name type="common">yerba mate</name>
    <dbReference type="NCBI Taxonomy" id="185542"/>
    <lineage>
        <taxon>Eukaryota</taxon>
        <taxon>Viridiplantae</taxon>
        <taxon>Streptophyta</taxon>
        <taxon>Embryophyta</taxon>
        <taxon>Tracheophyta</taxon>
        <taxon>Spermatophyta</taxon>
        <taxon>Magnoliopsida</taxon>
        <taxon>eudicotyledons</taxon>
        <taxon>Gunneridae</taxon>
        <taxon>Pentapetalae</taxon>
        <taxon>asterids</taxon>
        <taxon>campanulids</taxon>
        <taxon>Aquifoliales</taxon>
        <taxon>Aquifoliaceae</taxon>
        <taxon>Ilex</taxon>
    </lineage>
</organism>
<sequence length="780" mass="84972">MSFIRSCNLHFGCSYTVFMLLILRSCALNSDGTLLLSFKYSVLSDPLSALDNWNYNDETPCLWTGVTCAAVETSIGRAEMFRVISLVLPNSNLLGSVPEDLGFIQHLRTLDLSNNFLNGSLPSSLFNASELQVLSLSHNDISGWLPQFTEGLKNLQFLNLSDNALAGNVPESLSFSQNLTVVSFRGNYFLGTIPSKFQFVEVLDLSSNMFNGSLPVDFGGESLRYLNLSYNKFSGLVPPEFAEKIPVNATIDLSFNNLTGEIPQTVVLSNQKTESFVGNIGLCGKPLKKLCTISSTLSTPPNVTANTSSAAIAAIPKTIDSTPLPNSPGTPSGTQNQPQHGLKPGTIAGIAVGDLAGIGILGMIFLYVYHLMKKKKEATSKQVPENKEFNYNKEDEDTSRGRATWLCINGGEISEATGSETDENIPKNGGFDQVVYAPRENEKDKKERSLVMVDGETELELETLLKASAYVLGSSGGSIVYKAVLEDGTAFAVRRIGKSGVERLKEFENQVKAIAKMRHPNLVLVRGFYWGDDEKLVIYDHISNGSLASAGYRKIGSSPYHLPFEVRLKIARGIARGLTYIHEKKQVHGNIKPSSILLTPEMEPIISDFGLDWLISGKHSCKTTDSARHFGSKRSASSRDDGVPDLAIGGNPSPYIGPVHIGFVGCTSPYHAPESLKNLKPNPKWDVYSFGIVLLELLTGKVFSGRELGQWTNNGLVAEDKNRVLRMADVAIRADVAAREDTTLACFKLGFGCASLVPQKRPSMKDALQVLDKIPIALHE</sequence>
<feature type="chain" id="PRO_5044877670" description="Protein kinase domain-containing protein" evidence="13">
    <location>
        <begin position="28"/>
        <end position="780"/>
    </location>
</feature>
<evidence type="ECO:0000256" key="12">
    <source>
        <dbReference type="SAM" id="Phobius"/>
    </source>
</evidence>
<dbReference type="Gene3D" id="1.10.510.10">
    <property type="entry name" value="Transferase(Phosphotransferase) domain 1"/>
    <property type="match status" value="1"/>
</dbReference>
<dbReference type="InterPro" id="IPR011009">
    <property type="entry name" value="Kinase-like_dom_sf"/>
</dbReference>
<name>A0ABC8R1I3_9AQUA</name>
<evidence type="ECO:0000256" key="1">
    <source>
        <dbReference type="ARBA" id="ARBA00004479"/>
    </source>
</evidence>
<keyword evidence="3" id="KW-0597">Phosphoprotein</keyword>
<keyword evidence="8 12" id="KW-1133">Transmembrane helix</keyword>
<comment type="similarity">
    <text evidence="2">Belongs to the RLP family.</text>
</comment>
<evidence type="ECO:0000259" key="14">
    <source>
        <dbReference type="PROSITE" id="PS50011"/>
    </source>
</evidence>
<evidence type="ECO:0000256" key="4">
    <source>
        <dbReference type="ARBA" id="ARBA00022614"/>
    </source>
</evidence>
<dbReference type="PROSITE" id="PS50011">
    <property type="entry name" value="PROTEIN_KINASE_DOM"/>
    <property type="match status" value="1"/>
</dbReference>
<dbReference type="InterPro" id="IPR013210">
    <property type="entry name" value="LRR_N_plant-typ"/>
</dbReference>
<proteinExistence type="inferred from homology"/>
<dbReference type="Pfam" id="PF00560">
    <property type="entry name" value="LRR_1"/>
    <property type="match status" value="2"/>
</dbReference>
<evidence type="ECO:0000256" key="7">
    <source>
        <dbReference type="ARBA" id="ARBA00022737"/>
    </source>
</evidence>
<accession>A0ABC8R1I3</accession>
<evidence type="ECO:0000256" key="10">
    <source>
        <dbReference type="ARBA" id="ARBA00023180"/>
    </source>
</evidence>
<reference evidence="15 16" key="1">
    <citation type="submission" date="2024-02" db="EMBL/GenBank/DDBJ databases">
        <authorList>
            <person name="Vignale AGUSTIN F."/>
            <person name="Sosa J E."/>
            <person name="Modenutti C."/>
        </authorList>
    </citation>
    <scope>NUCLEOTIDE SEQUENCE [LARGE SCALE GENOMIC DNA]</scope>
</reference>
<gene>
    <name evidence="15" type="ORF">ILEXP_LOCUS3445</name>
</gene>
<dbReference type="PANTHER" id="PTHR48007">
    <property type="entry name" value="LEUCINE-RICH REPEAT RECEPTOR-LIKE PROTEIN KINASE PXC1"/>
    <property type="match status" value="1"/>
</dbReference>
<evidence type="ECO:0000256" key="2">
    <source>
        <dbReference type="ARBA" id="ARBA00009592"/>
    </source>
</evidence>
<feature type="domain" description="Protein kinase" evidence="14">
    <location>
        <begin position="466"/>
        <end position="780"/>
    </location>
</feature>
<feature type="signal peptide" evidence="13">
    <location>
        <begin position="1"/>
        <end position="27"/>
    </location>
</feature>
<keyword evidence="9 12" id="KW-0472">Membrane</keyword>
<feature type="transmembrane region" description="Helical" evidence="12">
    <location>
        <begin position="347"/>
        <end position="369"/>
    </location>
</feature>
<dbReference type="SUPFAM" id="SSF56112">
    <property type="entry name" value="Protein kinase-like (PK-like)"/>
    <property type="match status" value="1"/>
</dbReference>
<keyword evidence="6 13" id="KW-0732">Signal</keyword>
<evidence type="ECO:0000313" key="15">
    <source>
        <dbReference type="EMBL" id="CAK9136468.1"/>
    </source>
</evidence>
<dbReference type="FunFam" id="3.80.10.10:FF:000722">
    <property type="entry name" value="Leucine-rich repeat receptor-like protein kinase"/>
    <property type="match status" value="1"/>
</dbReference>
<dbReference type="InterPro" id="IPR000719">
    <property type="entry name" value="Prot_kinase_dom"/>
</dbReference>
<keyword evidence="5 12" id="KW-0812">Transmembrane</keyword>
<dbReference type="GO" id="GO:0016020">
    <property type="term" value="C:membrane"/>
    <property type="evidence" value="ECO:0007669"/>
    <property type="project" value="UniProtKB-SubCell"/>
</dbReference>
<evidence type="ECO:0000256" key="9">
    <source>
        <dbReference type="ARBA" id="ARBA00023136"/>
    </source>
</evidence>
<dbReference type="InterPro" id="IPR046959">
    <property type="entry name" value="PRK1-6/SRF4-like"/>
</dbReference>
<evidence type="ECO:0000313" key="16">
    <source>
        <dbReference type="Proteomes" id="UP001642360"/>
    </source>
</evidence>
<keyword evidence="16" id="KW-1185">Reference proteome</keyword>
<comment type="caution">
    <text evidence="15">The sequence shown here is derived from an EMBL/GenBank/DDBJ whole genome shotgun (WGS) entry which is preliminary data.</text>
</comment>
<keyword evidence="10" id="KW-0325">Glycoprotein</keyword>
<dbReference type="EMBL" id="CAUOFW020000756">
    <property type="protein sequence ID" value="CAK9136468.1"/>
    <property type="molecule type" value="Genomic_DNA"/>
</dbReference>
<evidence type="ECO:0000256" key="3">
    <source>
        <dbReference type="ARBA" id="ARBA00022553"/>
    </source>
</evidence>
<dbReference type="InterPro" id="IPR001611">
    <property type="entry name" value="Leu-rich_rpt"/>
</dbReference>
<dbReference type="Gene3D" id="3.80.10.10">
    <property type="entry name" value="Ribonuclease Inhibitor"/>
    <property type="match status" value="2"/>
</dbReference>
<evidence type="ECO:0000256" key="5">
    <source>
        <dbReference type="ARBA" id="ARBA00022692"/>
    </source>
</evidence>
<dbReference type="FunFam" id="3.80.10.10:FF:000275">
    <property type="entry name" value="Leucine-rich repeat receptor-like protein kinase"/>
    <property type="match status" value="1"/>
</dbReference>
<keyword evidence="7" id="KW-0677">Repeat</keyword>
<dbReference type="Gene3D" id="3.30.200.20">
    <property type="entry name" value="Phosphorylase Kinase, domain 1"/>
    <property type="match status" value="1"/>
</dbReference>
<dbReference type="Pfam" id="PF00069">
    <property type="entry name" value="Pkinase"/>
    <property type="match status" value="2"/>
</dbReference>
<dbReference type="Pfam" id="PF08263">
    <property type="entry name" value="LRRNT_2"/>
    <property type="match status" value="1"/>
</dbReference>
<dbReference type="PANTHER" id="PTHR48007:SF47">
    <property type="entry name" value="PROTEIN KINASE DOMAIN-CONTAINING PROTEIN"/>
    <property type="match status" value="1"/>
</dbReference>
<evidence type="ECO:0000256" key="13">
    <source>
        <dbReference type="SAM" id="SignalP"/>
    </source>
</evidence>
<dbReference type="Pfam" id="PF13855">
    <property type="entry name" value="LRR_8"/>
    <property type="match status" value="1"/>
</dbReference>
<dbReference type="SUPFAM" id="SSF52058">
    <property type="entry name" value="L domain-like"/>
    <property type="match status" value="1"/>
</dbReference>
<dbReference type="Proteomes" id="UP001642360">
    <property type="component" value="Unassembled WGS sequence"/>
</dbReference>
<keyword evidence="4" id="KW-0433">Leucine-rich repeat</keyword>
<evidence type="ECO:0000256" key="8">
    <source>
        <dbReference type="ARBA" id="ARBA00022989"/>
    </source>
</evidence>
<feature type="region of interest" description="Disordered" evidence="11">
    <location>
        <begin position="319"/>
        <end position="342"/>
    </location>
</feature>
<protein>
    <recommendedName>
        <fullName evidence="14">Protein kinase domain-containing protein</fullName>
    </recommendedName>
</protein>
<evidence type="ECO:0000256" key="11">
    <source>
        <dbReference type="SAM" id="MobiDB-lite"/>
    </source>
</evidence>
<dbReference type="AlphaFoldDB" id="A0ABC8R1I3"/>